<feature type="compositionally biased region" description="Basic residues" evidence="1">
    <location>
        <begin position="13"/>
        <end position="22"/>
    </location>
</feature>
<protein>
    <submittedName>
        <fullName evidence="2">Uncharacterized protein</fullName>
    </submittedName>
</protein>
<dbReference type="AlphaFoldDB" id="A0A6J4SZY3"/>
<feature type="non-terminal residue" evidence="2">
    <location>
        <position position="1"/>
    </location>
</feature>
<feature type="non-terminal residue" evidence="2">
    <location>
        <position position="48"/>
    </location>
</feature>
<accession>A0A6J4SZY3</accession>
<proteinExistence type="predicted"/>
<feature type="compositionally biased region" description="Low complexity" evidence="1">
    <location>
        <begin position="23"/>
        <end position="40"/>
    </location>
</feature>
<organism evidence="2">
    <name type="scientific">uncultured Solirubrobacteraceae bacterium</name>
    <dbReference type="NCBI Taxonomy" id="1162706"/>
    <lineage>
        <taxon>Bacteria</taxon>
        <taxon>Bacillati</taxon>
        <taxon>Actinomycetota</taxon>
        <taxon>Thermoleophilia</taxon>
        <taxon>Solirubrobacterales</taxon>
        <taxon>Solirubrobacteraceae</taxon>
        <taxon>environmental samples</taxon>
    </lineage>
</organism>
<gene>
    <name evidence="2" type="ORF">AVDCRST_MAG53-2850</name>
</gene>
<reference evidence="2" key="1">
    <citation type="submission" date="2020-02" db="EMBL/GenBank/DDBJ databases">
        <authorList>
            <person name="Meier V. D."/>
        </authorList>
    </citation>
    <scope>NUCLEOTIDE SEQUENCE</scope>
    <source>
        <strain evidence="2">AVDCRST_MAG53</strain>
    </source>
</reference>
<dbReference type="EMBL" id="CADCVR010000079">
    <property type="protein sequence ID" value="CAA9509463.1"/>
    <property type="molecule type" value="Genomic_DNA"/>
</dbReference>
<evidence type="ECO:0000256" key="1">
    <source>
        <dbReference type="SAM" id="MobiDB-lite"/>
    </source>
</evidence>
<feature type="region of interest" description="Disordered" evidence="1">
    <location>
        <begin position="1"/>
        <end position="48"/>
    </location>
</feature>
<name>A0A6J4SZY3_9ACTN</name>
<sequence>CRGGCRPPGSSAGHRRGSRSWRRCAISSAPAEDSPAAAPRPRYRRVMR</sequence>
<evidence type="ECO:0000313" key="2">
    <source>
        <dbReference type="EMBL" id="CAA9509463.1"/>
    </source>
</evidence>